<feature type="compositionally biased region" description="Polar residues" evidence="1">
    <location>
        <begin position="78"/>
        <end position="90"/>
    </location>
</feature>
<feature type="region of interest" description="Disordered" evidence="1">
    <location>
        <begin position="57"/>
        <end position="90"/>
    </location>
</feature>
<keyword evidence="3" id="KW-1185">Reference proteome</keyword>
<evidence type="ECO:0000313" key="2">
    <source>
        <dbReference type="EMBL" id="GBO01092.1"/>
    </source>
</evidence>
<gene>
    <name evidence="2" type="ORF">AVEN_193686_1</name>
</gene>
<dbReference type="EMBL" id="BGPR01029358">
    <property type="protein sequence ID" value="GBO01092.1"/>
    <property type="molecule type" value="Genomic_DNA"/>
</dbReference>
<sequence>MCCYDICTRPRWPSSKVSVSGPEGSRFEMRPAVYGVLLHTKSYVVGQTSSRWCGSLEREVPSKMSPSSSDLGSKLRGPSQNSSSKQDFNITKLNQTIHTYG</sequence>
<organism evidence="2 3">
    <name type="scientific">Araneus ventricosus</name>
    <name type="common">Orbweaver spider</name>
    <name type="synonym">Epeira ventricosa</name>
    <dbReference type="NCBI Taxonomy" id="182803"/>
    <lineage>
        <taxon>Eukaryota</taxon>
        <taxon>Metazoa</taxon>
        <taxon>Ecdysozoa</taxon>
        <taxon>Arthropoda</taxon>
        <taxon>Chelicerata</taxon>
        <taxon>Arachnida</taxon>
        <taxon>Araneae</taxon>
        <taxon>Araneomorphae</taxon>
        <taxon>Entelegynae</taxon>
        <taxon>Araneoidea</taxon>
        <taxon>Araneidae</taxon>
        <taxon>Araneus</taxon>
    </lineage>
</organism>
<evidence type="ECO:0000256" key="1">
    <source>
        <dbReference type="SAM" id="MobiDB-lite"/>
    </source>
</evidence>
<comment type="caution">
    <text evidence="2">The sequence shown here is derived from an EMBL/GenBank/DDBJ whole genome shotgun (WGS) entry which is preliminary data.</text>
</comment>
<name>A0A4Y2TLE9_ARAVE</name>
<dbReference type="Proteomes" id="UP000499080">
    <property type="component" value="Unassembled WGS sequence"/>
</dbReference>
<accession>A0A4Y2TLE9</accession>
<reference evidence="2 3" key="1">
    <citation type="journal article" date="2019" name="Sci. Rep.">
        <title>Orb-weaving spider Araneus ventricosus genome elucidates the spidroin gene catalogue.</title>
        <authorList>
            <person name="Kono N."/>
            <person name="Nakamura H."/>
            <person name="Ohtoshi R."/>
            <person name="Moran D.A.P."/>
            <person name="Shinohara A."/>
            <person name="Yoshida Y."/>
            <person name="Fujiwara M."/>
            <person name="Mori M."/>
            <person name="Tomita M."/>
            <person name="Arakawa K."/>
        </authorList>
    </citation>
    <scope>NUCLEOTIDE SEQUENCE [LARGE SCALE GENOMIC DNA]</scope>
</reference>
<protein>
    <submittedName>
        <fullName evidence="2">Uncharacterized protein</fullName>
    </submittedName>
</protein>
<dbReference type="AlphaFoldDB" id="A0A4Y2TLE9"/>
<evidence type="ECO:0000313" key="3">
    <source>
        <dbReference type="Proteomes" id="UP000499080"/>
    </source>
</evidence>
<proteinExistence type="predicted"/>